<keyword evidence="3" id="KW-1185">Reference proteome</keyword>
<feature type="non-terminal residue" evidence="2">
    <location>
        <position position="61"/>
    </location>
</feature>
<name>A0ABQ4ZJN9_9ASTR</name>
<feature type="region of interest" description="Disordered" evidence="1">
    <location>
        <begin position="1"/>
        <end position="36"/>
    </location>
</feature>
<feature type="compositionally biased region" description="Polar residues" evidence="1">
    <location>
        <begin position="19"/>
        <end position="36"/>
    </location>
</feature>
<accession>A0ABQ4ZJN9</accession>
<dbReference type="EMBL" id="BQNB010011372">
    <property type="protein sequence ID" value="GJS89711.1"/>
    <property type="molecule type" value="Genomic_DNA"/>
</dbReference>
<comment type="caution">
    <text evidence="2">The sequence shown here is derived from an EMBL/GenBank/DDBJ whole genome shotgun (WGS) entry which is preliminary data.</text>
</comment>
<organism evidence="2 3">
    <name type="scientific">Tanacetum coccineum</name>
    <dbReference type="NCBI Taxonomy" id="301880"/>
    <lineage>
        <taxon>Eukaryota</taxon>
        <taxon>Viridiplantae</taxon>
        <taxon>Streptophyta</taxon>
        <taxon>Embryophyta</taxon>
        <taxon>Tracheophyta</taxon>
        <taxon>Spermatophyta</taxon>
        <taxon>Magnoliopsida</taxon>
        <taxon>eudicotyledons</taxon>
        <taxon>Gunneridae</taxon>
        <taxon>Pentapetalae</taxon>
        <taxon>asterids</taxon>
        <taxon>campanulids</taxon>
        <taxon>Asterales</taxon>
        <taxon>Asteraceae</taxon>
        <taxon>Asteroideae</taxon>
        <taxon>Anthemideae</taxon>
        <taxon>Anthemidinae</taxon>
        <taxon>Tanacetum</taxon>
    </lineage>
</organism>
<dbReference type="Proteomes" id="UP001151760">
    <property type="component" value="Unassembled WGS sequence"/>
</dbReference>
<gene>
    <name evidence="2" type="ORF">Tco_0772347</name>
</gene>
<evidence type="ECO:0000313" key="2">
    <source>
        <dbReference type="EMBL" id="GJS89711.1"/>
    </source>
</evidence>
<proteinExistence type="predicted"/>
<evidence type="ECO:0000313" key="3">
    <source>
        <dbReference type="Proteomes" id="UP001151760"/>
    </source>
</evidence>
<evidence type="ECO:0000256" key="1">
    <source>
        <dbReference type="SAM" id="MobiDB-lite"/>
    </source>
</evidence>
<reference evidence="2" key="1">
    <citation type="journal article" date="2022" name="Int. J. Mol. Sci.">
        <title>Draft Genome of Tanacetum Coccineum: Genomic Comparison of Closely Related Tanacetum-Family Plants.</title>
        <authorList>
            <person name="Yamashiro T."/>
            <person name="Shiraishi A."/>
            <person name="Nakayama K."/>
            <person name="Satake H."/>
        </authorList>
    </citation>
    <scope>NUCLEOTIDE SEQUENCE</scope>
</reference>
<sequence>MFHPCSDDEETDVSESQKETAFNLENSETSFENKSIGQRTAKQKVKVLLSRKSRYCQSKIE</sequence>
<protein>
    <submittedName>
        <fullName evidence="2">Uncharacterized protein</fullName>
    </submittedName>
</protein>
<reference evidence="2" key="2">
    <citation type="submission" date="2022-01" db="EMBL/GenBank/DDBJ databases">
        <authorList>
            <person name="Yamashiro T."/>
            <person name="Shiraishi A."/>
            <person name="Satake H."/>
            <person name="Nakayama K."/>
        </authorList>
    </citation>
    <scope>NUCLEOTIDE SEQUENCE</scope>
</reference>